<evidence type="ECO:0000256" key="1">
    <source>
        <dbReference type="SAM" id="MobiDB-lite"/>
    </source>
</evidence>
<dbReference type="HOGENOM" id="CLU_844852_0_0_1"/>
<dbReference type="EMBL" id="HG793125">
    <property type="protein sequence ID" value="CDK24654.1"/>
    <property type="molecule type" value="Genomic_DNA"/>
</dbReference>
<accession>W6MFM7</accession>
<feature type="region of interest" description="Disordered" evidence="1">
    <location>
        <begin position="283"/>
        <end position="329"/>
    </location>
</feature>
<dbReference type="RefSeq" id="XP_022456671.1">
    <property type="nucleotide sequence ID" value="XM_022605177.1"/>
</dbReference>
<dbReference type="AlphaFoldDB" id="W6MFM7"/>
<sequence>MGRLYESHASSESESGAESSSDYEYGEAKVVTVPLLLLDVTIDKVEEEKHLEEQRAGTERGIENYRFVEEIEQDGLSFVFPSYDQEEIHEEKQDPNEHQFKRKHKKDKTPPKDFFELLVTDCTEIGDPDDDDDDSDIAELPFGVPKSESLSIRMLLMDAEEDLPLLLAKRSDLYSGKLPWEDLGMKYTDLIFIRASFRIEEIDDFSVGSVETLEVYSRDELANVITKNDILYTSGLLERLKKRLPQKSLQYLDELVGGSLFTSPSPPLPYTATLLDVEIPDLKEETSDESEVEDEDNHESCMNAMPSDNTEPHEFVDLYPSSQSKGLVS</sequence>
<feature type="compositionally biased region" description="Polar residues" evidence="1">
    <location>
        <begin position="320"/>
        <end position="329"/>
    </location>
</feature>
<reference evidence="2" key="2">
    <citation type="submission" date="2014-02" db="EMBL/GenBank/DDBJ databases">
        <title>Complete DNA sequence of /Kuraishia capsulata/ illustrates novel genomic features among budding yeasts (/Saccharomycotina/).</title>
        <authorList>
            <person name="Morales L."/>
            <person name="Noel B."/>
            <person name="Porcel B."/>
            <person name="Marcet-Houben M."/>
            <person name="Hullo M-F."/>
            <person name="Sacerdot C."/>
            <person name="Tekaia F."/>
            <person name="Leh-Louis V."/>
            <person name="Despons L."/>
            <person name="Khanna V."/>
            <person name="Aury J-M."/>
            <person name="Barbe V."/>
            <person name="Couloux A."/>
            <person name="Labadie K."/>
            <person name="Pelletier E."/>
            <person name="Souciet J-L."/>
            <person name="Boekhout T."/>
            <person name="Gabaldon T."/>
            <person name="Wincker P."/>
            <person name="Dujon B."/>
        </authorList>
    </citation>
    <scope>NUCLEOTIDE SEQUENCE</scope>
    <source>
        <strain evidence="2">CBS 1993</strain>
    </source>
</reference>
<evidence type="ECO:0000313" key="3">
    <source>
        <dbReference type="Proteomes" id="UP000019384"/>
    </source>
</evidence>
<feature type="compositionally biased region" description="Basic and acidic residues" evidence="1">
    <location>
        <begin position="1"/>
        <end position="11"/>
    </location>
</feature>
<organism evidence="2 3">
    <name type="scientific">Kuraishia capsulata CBS 1993</name>
    <dbReference type="NCBI Taxonomy" id="1382522"/>
    <lineage>
        <taxon>Eukaryota</taxon>
        <taxon>Fungi</taxon>
        <taxon>Dikarya</taxon>
        <taxon>Ascomycota</taxon>
        <taxon>Saccharomycotina</taxon>
        <taxon>Pichiomycetes</taxon>
        <taxon>Pichiales</taxon>
        <taxon>Pichiaceae</taxon>
        <taxon>Kuraishia</taxon>
    </lineage>
</organism>
<reference evidence="2" key="1">
    <citation type="submission" date="2013-12" db="EMBL/GenBank/DDBJ databases">
        <authorList>
            <person name="Genoscope - CEA"/>
        </authorList>
    </citation>
    <scope>NUCLEOTIDE SEQUENCE</scope>
    <source>
        <strain evidence="2">CBS 1993</strain>
    </source>
</reference>
<feature type="compositionally biased region" description="Low complexity" evidence="1">
    <location>
        <begin position="12"/>
        <end position="24"/>
    </location>
</feature>
<feature type="region of interest" description="Disordered" evidence="1">
    <location>
        <begin position="1"/>
        <end position="24"/>
    </location>
</feature>
<gene>
    <name evidence="2" type="ORF">KUCA_T00000620001</name>
</gene>
<protein>
    <submittedName>
        <fullName evidence="2">Uncharacterized protein</fullName>
    </submittedName>
</protein>
<dbReference type="GeneID" id="34518059"/>
<name>W6MFM7_9ASCO</name>
<proteinExistence type="predicted"/>
<dbReference type="Proteomes" id="UP000019384">
    <property type="component" value="Unassembled WGS sequence"/>
</dbReference>
<evidence type="ECO:0000313" key="2">
    <source>
        <dbReference type="EMBL" id="CDK24654.1"/>
    </source>
</evidence>
<keyword evidence="3" id="KW-1185">Reference proteome</keyword>
<feature type="compositionally biased region" description="Basic and acidic residues" evidence="1">
    <location>
        <begin position="89"/>
        <end position="99"/>
    </location>
</feature>
<feature type="compositionally biased region" description="Acidic residues" evidence="1">
    <location>
        <begin position="286"/>
        <end position="297"/>
    </location>
</feature>
<feature type="region of interest" description="Disordered" evidence="1">
    <location>
        <begin position="87"/>
        <end position="108"/>
    </location>
</feature>